<protein>
    <recommendedName>
        <fullName evidence="2">DUF6535 domain-containing protein</fullName>
    </recommendedName>
</protein>
<name>A0AAD7HVV0_9AGAR</name>
<keyword evidence="1" id="KW-0472">Membrane</keyword>
<organism evidence="3 4">
    <name type="scientific">Mycena metata</name>
    <dbReference type="NCBI Taxonomy" id="1033252"/>
    <lineage>
        <taxon>Eukaryota</taxon>
        <taxon>Fungi</taxon>
        <taxon>Dikarya</taxon>
        <taxon>Basidiomycota</taxon>
        <taxon>Agaricomycotina</taxon>
        <taxon>Agaricomycetes</taxon>
        <taxon>Agaricomycetidae</taxon>
        <taxon>Agaricales</taxon>
        <taxon>Marasmiineae</taxon>
        <taxon>Mycenaceae</taxon>
        <taxon>Mycena</taxon>
    </lineage>
</organism>
<dbReference type="EMBL" id="JARKIB010000172">
    <property type="protein sequence ID" value="KAJ7728462.1"/>
    <property type="molecule type" value="Genomic_DNA"/>
</dbReference>
<feature type="transmembrane region" description="Helical" evidence="1">
    <location>
        <begin position="115"/>
        <end position="134"/>
    </location>
</feature>
<evidence type="ECO:0000259" key="2">
    <source>
        <dbReference type="Pfam" id="PF20153"/>
    </source>
</evidence>
<evidence type="ECO:0000313" key="3">
    <source>
        <dbReference type="EMBL" id="KAJ7728462.1"/>
    </source>
</evidence>
<gene>
    <name evidence="3" type="ORF">B0H16DRAFT_241114</name>
</gene>
<dbReference type="Proteomes" id="UP001215598">
    <property type="component" value="Unassembled WGS sequence"/>
</dbReference>
<proteinExistence type="predicted"/>
<feature type="transmembrane region" description="Helical" evidence="1">
    <location>
        <begin position="45"/>
        <end position="62"/>
    </location>
</feature>
<feature type="domain" description="DUF6535" evidence="2">
    <location>
        <begin position="21"/>
        <end position="197"/>
    </location>
</feature>
<dbReference type="AlphaFoldDB" id="A0AAD7HVV0"/>
<keyword evidence="1" id="KW-0812">Transmembrane</keyword>
<reference evidence="3" key="1">
    <citation type="submission" date="2023-03" db="EMBL/GenBank/DDBJ databases">
        <title>Massive genome expansion in bonnet fungi (Mycena s.s.) driven by repeated elements and novel gene families across ecological guilds.</title>
        <authorList>
            <consortium name="Lawrence Berkeley National Laboratory"/>
            <person name="Harder C.B."/>
            <person name="Miyauchi S."/>
            <person name="Viragh M."/>
            <person name="Kuo A."/>
            <person name="Thoen E."/>
            <person name="Andreopoulos B."/>
            <person name="Lu D."/>
            <person name="Skrede I."/>
            <person name="Drula E."/>
            <person name="Henrissat B."/>
            <person name="Morin E."/>
            <person name="Kohler A."/>
            <person name="Barry K."/>
            <person name="LaButti K."/>
            <person name="Morin E."/>
            <person name="Salamov A."/>
            <person name="Lipzen A."/>
            <person name="Mereny Z."/>
            <person name="Hegedus B."/>
            <person name="Baldrian P."/>
            <person name="Stursova M."/>
            <person name="Weitz H."/>
            <person name="Taylor A."/>
            <person name="Grigoriev I.V."/>
            <person name="Nagy L.G."/>
            <person name="Martin F."/>
            <person name="Kauserud H."/>
        </authorList>
    </citation>
    <scope>NUCLEOTIDE SEQUENCE</scope>
    <source>
        <strain evidence="3">CBHHK182m</strain>
    </source>
</reference>
<keyword evidence="1" id="KW-1133">Transmembrane helix</keyword>
<keyword evidence="4" id="KW-1185">Reference proteome</keyword>
<feature type="transmembrane region" description="Helical" evidence="1">
    <location>
        <begin position="203"/>
        <end position="229"/>
    </location>
</feature>
<evidence type="ECO:0000313" key="4">
    <source>
        <dbReference type="Proteomes" id="UP001215598"/>
    </source>
</evidence>
<sequence>MADEEHPLPNDPDEAAGAKLWSVYISEAEKYDKALVESWKSDMEGILIFAGLFSAILTAFLIESYKTLSPDAGATTVVLLTQISLQLSGISNGSSIEIPTSPPFAAPMSSLVCNALWFVSLGLSLSCALIATLVEQWAREFQHKAEMRSAPIIRARIFTYLYYGLKRFHMHLVVDLIPLLLHASLIIFFAGLVAFLVPVNRGIMVLSAFILALVVLVYSVLTVLPLLYFDCPYRTPLSGVLWRGIRNMRLLLPPRTTDAVPILNISDPSMIDVMSRLAIRRSGYRDERDYRALCWTVRSLADDEELEPFIEGVPDVLWSSNGRRTRYDEHLRVLLHDPEVQLLHRVENFLRTSDSDLLSPDTQSRRRIAALKAVWAITTMPRRDGRFLEPLESFDATLLAQSILPFKIAYYQVSTRTVVNLNFLLSVSGDIHDATQVAVVLDALAKDAVYPPINQLSLLLPPILSKLDRLAQDLWQSSADREHRDNLLDLRDHPPTSPLEQAEWITQCVITFNSLPTVLQALEYEIFVAYMIDSAALESWPYEFEATRATFSFDESAVSADMAGMFSTAFDSIVSEQSRRARYSTHADEILAILLAICAASFSDDITYFPLNLTTYLRNQEDLAVSQVAQKCNTLWLSSCLTTELIGRERESALLTGPVVEAIWHVAFLMARQYLDSYSYHSTPSVHGRTLESIRKAAPSNASWSAIAVTQTNILNALSPTPSDFDNLEASNTVLVHLILSEHKSTPATPGETTPPPVSDAGPRLSILTMRVIILANFIQRCTAGPAEIPFNAARTIEILTAFTPGPPGVHAEHQMLFSRSWSAAFAAEDTPVELLQAMANGELLSVYSGGSREWAHRWLDDVFAIQIFTESISTYLHRVTETNALTRKLGIIQRAFNQID</sequence>
<comment type="caution">
    <text evidence="3">The sequence shown here is derived from an EMBL/GenBank/DDBJ whole genome shotgun (WGS) entry which is preliminary data.</text>
</comment>
<feature type="transmembrane region" description="Helical" evidence="1">
    <location>
        <begin position="176"/>
        <end position="197"/>
    </location>
</feature>
<accession>A0AAD7HVV0</accession>
<evidence type="ECO:0000256" key="1">
    <source>
        <dbReference type="SAM" id="Phobius"/>
    </source>
</evidence>
<dbReference type="Pfam" id="PF20153">
    <property type="entry name" value="DUF6535"/>
    <property type="match status" value="1"/>
</dbReference>
<dbReference type="InterPro" id="IPR045338">
    <property type="entry name" value="DUF6535"/>
</dbReference>